<dbReference type="Proteomes" id="UP000321638">
    <property type="component" value="Unassembled WGS sequence"/>
</dbReference>
<dbReference type="Gene3D" id="3.40.190.10">
    <property type="entry name" value="Periplasmic binding protein-like II"/>
    <property type="match status" value="2"/>
</dbReference>
<name>A0A5C8P7W1_9HYPH</name>
<sequence length="311" mass="34186">MELRQLRNFVTLAETLNFHRAAERLHITQPPLTTSIRKLEEEFGVPLFTRTARGVKLTAAGRSALASARRALRVANETRLAALSGAAGEEGMLRLGFIGSATYVLLPRLIPRFRQLYPRVQLQLRESVTANLLADLRSGDLDAALIRVPIPAVDVPDVDVCLLDVDHFVLAVPVKSRLAARSSIRVEDLRDEPFIAYARSAGPLMRGLSMRAFDAAGFQPRVEQEAIQVHTLVSLVESGLGVALVPSMASKYTAHNVRFLEVAGFRDTMRIGIAMAASSIERIPVVVNFRQMAQEAVRGRKGTFVPAIDER</sequence>
<dbReference type="CDD" id="cd08414">
    <property type="entry name" value="PBP2_LTTR_aromatics_like"/>
    <property type="match status" value="1"/>
</dbReference>
<dbReference type="GO" id="GO:0032993">
    <property type="term" value="C:protein-DNA complex"/>
    <property type="evidence" value="ECO:0007669"/>
    <property type="project" value="TreeGrafter"/>
</dbReference>
<comment type="similarity">
    <text evidence="1">Belongs to the LysR transcriptional regulatory family.</text>
</comment>
<proteinExistence type="inferred from homology"/>
<dbReference type="InterPro" id="IPR005119">
    <property type="entry name" value="LysR_subst-bd"/>
</dbReference>
<evidence type="ECO:0000256" key="4">
    <source>
        <dbReference type="ARBA" id="ARBA00023163"/>
    </source>
</evidence>
<dbReference type="PRINTS" id="PR00039">
    <property type="entry name" value="HTHLYSR"/>
</dbReference>
<keyword evidence="7" id="KW-1185">Reference proteome</keyword>
<keyword evidence="4" id="KW-0804">Transcription</keyword>
<dbReference type="RefSeq" id="WP_147852526.1">
    <property type="nucleotide sequence ID" value="NZ_VDUZ01000088.1"/>
</dbReference>
<evidence type="ECO:0000256" key="3">
    <source>
        <dbReference type="ARBA" id="ARBA00023125"/>
    </source>
</evidence>
<dbReference type="InterPro" id="IPR000847">
    <property type="entry name" value="LysR_HTH_N"/>
</dbReference>
<dbReference type="SUPFAM" id="SSF46785">
    <property type="entry name" value="Winged helix' DNA-binding domain"/>
    <property type="match status" value="1"/>
</dbReference>
<comment type="caution">
    <text evidence="6">The sequence shown here is derived from an EMBL/GenBank/DDBJ whole genome shotgun (WGS) entry which is preliminary data.</text>
</comment>
<evidence type="ECO:0000256" key="2">
    <source>
        <dbReference type="ARBA" id="ARBA00023015"/>
    </source>
</evidence>
<organism evidence="6 7">
    <name type="scientific">Vineibacter terrae</name>
    <dbReference type="NCBI Taxonomy" id="2586908"/>
    <lineage>
        <taxon>Bacteria</taxon>
        <taxon>Pseudomonadati</taxon>
        <taxon>Pseudomonadota</taxon>
        <taxon>Alphaproteobacteria</taxon>
        <taxon>Hyphomicrobiales</taxon>
        <taxon>Vineibacter</taxon>
    </lineage>
</organism>
<evidence type="ECO:0000256" key="1">
    <source>
        <dbReference type="ARBA" id="ARBA00009437"/>
    </source>
</evidence>
<dbReference type="Gene3D" id="1.10.10.10">
    <property type="entry name" value="Winged helix-like DNA-binding domain superfamily/Winged helix DNA-binding domain"/>
    <property type="match status" value="1"/>
</dbReference>
<keyword evidence="3" id="KW-0238">DNA-binding</keyword>
<accession>A0A5C8P7W1</accession>
<reference evidence="6 7" key="1">
    <citation type="submission" date="2019-06" db="EMBL/GenBank/DDBJ databases">
        <title>New taxonomy in bacterial strain CC-CFT640, isolated from vineyard.</title>
        <authorList>
            <person name="Lin S.-Y."/>
            <person name="Tsai C.-F."/>
            <person name="Young C.-C."/>
        </authorList>
    </citation>
    <scope>NUCLEOTIDE SEQUENCE [LARGE SCALE GENOMIC DNA]</scope>
    <source>
        <strain evidence="6 7">CC-CFT640</strain>
    </source>
</reference>
<protein>
    <submittedName>
        <fullName evidence="6">LysR family transcriptional regulator</fullName>
    </submittedName>
</protein>
<dbReference type="InterPro" id="IPR036388">
    <property type="entry name" value="WH-like_DNA-bd_sf"/>
</dbReference>
<keyword evidence="2" id="KW-0805">Transcription regulation</keyword>
<dbReference type="SUPFAM" id="SSF53850">
    <property type="entry name" value="Periplasmic binding protein-like II"/>
    <property type="match status" value="1"/>
</dbReference>
<dbReference type="Pfam" id="PF03466">
    <property type="entry name" value="LysR_substrate"/>
    <property type="match status" value="1"/>
</dbReference>
<gene>
    <name evidence="6" type="ORF">FHP25_39505</name>
</gene>
<dbReference type="PROSITE" id="PS50931">
    <property type="entry name" value="HTH_LYSR"/>
    <property type="match status" value="1"/>
</dbReference>
<evidence type="ECO:0000313" key="7">
    <source>
        <dbReference type="Proteomes" id="UP000321638"/>
    </source>
</evidence>
<dbReference type="EMBL" id="VDUZ01000088">
    <property type="protein sequence ID" value="TXL69324.1"/>
    <property type="molecule type" value="Genomic_DNA"/>
</dbReference>
<evidence type="ECO:0000313" key="6">
    <source>
        <dbReference type="EMBL" id="TXL69324.1"/>
    </source>
</evidence>
<dbReference type="PANTHER" id="PTHR30346:SF0">
    <property type="entry name" value="HCA OPERON TRANSCRIPTIONAL ACTIVATOR HCAR"/>
    <property type="match status" value="1"/>
</dbReference>
<dbReference type="OrthoDB" id="9811588at2"/>
<dbReference type="GO" id="GO:0003700">
    <property type="term" value="F:DNA-binding transcription factor activity"/>
    <property type="evidence" value="ECO:0007669"/>
    <property type="project" value="InterPro"/>
</dbReference>
<feature type="domain" description="HTH lysR-type" evidence="5">
    <location>
        <begin position="1"/>
        <end position="58"/>
    </location>
</feature>
<dbReference type="PANTHER" id="PTHR30346">
    <property type="entry name" value="TRANSCRIPTIONAL DUAL REGULATOR HCAR-RELATED"/>
    <property type="match status" value="1"/>
</dbReference>
<dbReference type="FunFam" id="1.10.10.10:FF:000001">
    <property type="entry name" value="LysR family transcriptional regulator"/>
    <property type="match status" value="1"/>
</dbReference>
<evidence type="ECO:0000259" key="5">
    <source>
        <dbReference type="PROSITE" id="PS50931"/>
    </source>
</evidence>
<dbReference type="Pfam" id="PF00126">
    <property type="entry name" value="HTH_1"/>
    <property type="match status" value="1"/>
</dbReference>
<dbReference type="GO" id="GO:0003677">
    <property type="term" value="F:DNA binding"/>
    <property type="evidence" value="ECO:0007669"/>
    <property type="project" value="UniProtKB-KW"/>
</dbReference>
<dbReference type="InterPro" id="IPR036390">
    <property type="entry name" value="WH_DNA-bd_sf"/>
</dbReference>
<dbReference type="AlphaFoldDB" id="A0A5C8P7W1"/>